<keyword evidence="3 5" id="KW-0808">Transferase</keyword>
<comment type="pathway">
    <text evidence="5">Cofactor biosynthesis; adenosylcobalamin biosynthesis; cob(II)yrinate a,c-diamide from sirohydrochlorin (anaerobic route): step 6/10.</text>
</comment>
<accession>A0A6L5Y9U8</accession>
<organism evidence="6 7">
    <name type="scientific">Pyramidobacter porci</name>
    <dbReference type="NCBI Taxonomy" id="2605789"/>
    <lineage>
        <taxon>Bacteria</taxon>
        <taxon>Thermotogati</taxon>
        <taxon>Synergistota</taxon>
        <taxon>Synergistia</taxon>
        <taxon>Synergistales</taxon>
        <taxon>Dethiosulfovibrionaceae</taxon>
        <taxon>Pyramidobacter</taxon>
    </lineage>
</organism>
<dbReference type="NCBIfam" id="TIGR00312">
    <property type="entry name" value="cbiD"/>
    <property type="match status" value="1"/>
</dbReference>
<evidence type="ECO:0000313" key="6">
    <source>
        <dbReference type="EMBL" id="MST55036.1"/>
    </source>
</evidence>
<dbReference type="InterPro" id="IPR002748">
    <property type="entry name" value="CbiD"/>
</dbReference>
<reference evidence="6 7" key="1">
    <citation type="submission" date="2019-08" db="EMBL/GenBank/DDBJ databases">
        <title>In-depth cultivation of the pig gut microbiome towards novel bacterial diversity and tailored functional studies.</title>
        <authorList>
            <person name="Wylensek D."/>
            <person name="Hitch T.C.A."/>
            <person name="Clavel T."/>
        </authorList>
    </citation>
    <scope>NUCLEOTIDE SEQUENCE [LARGE SCALE GENOMIC DNA]</scope>
    <source>
        <strain evidence="6 7">SM-530-WT-4B</strain>
    </source>
</reference>
<dbReference type="AlphaFoldDB" id="A0A6L5Y9U8"/>
<dbReference type="Pfam" id="PF01888">
    <property type="entry name" value="CbiD"/>
    <property type="match status" value="1"/>
</dbReference>
<keyword evidence="7" id="KW-1185">Reference proteome</keyword>
<evidence type="ECO:0000256" key="2">
    <source>
        <dbReference type="ARBA" id="ARBA00022603"/>
    </source>
</evidence>
<dbReference type="HAMAP" id="MF_00787">
    <property type="entry name" value="CbiD"/>
    <property type="match status" value="1"/>
</dbReference>
<gene>
    <name evidence="5 6" type="primary">cbiD</name>
    <name evidence="6" type="ORF">FYJ74_03100</name>
</gene>
<dbReference type="EMBL" id="VUNH01000002">
    <property type="protein sequence ID" value="MST55036.1"/>
    <property type="molecule type" value="Genomic_DNA"/>
</dbReference>
<dbReference type="PANTHER" id="PTHR35863">
    <property type="entry name" value="COBALT-PRECORRIN-5B C(1)-METHYLTRANSFERASE"/>
    <property type="match status" value="1"/>
</dbReference>
<evidence type="ECO:0000256" key="1">
    <source>
        <dbReference type="ARBA" id="ARBA00022573"/>
    </source>
</evidence>
<dbReference type="InterPro" id="IPR036074">
    <property type="entry name" value="CbiD_sf"/>
</dbReference>
<dbReference type="EC" id="2.1.1.195" evidence="5"/>
<evidence type="ECO:0000256" key="5">
    <source>
        <dbReference type="HAMAP-Rule" id="MF_00787"/>
    </source>
</evidence>
<dbReference type="GO" id="GO:0032259">
    <property type="term" value="P:methylation"/>
    <property type="evidence" value="ECO:0007669"/>
    <property type="project" value="UniProtKB-KW"/>
</dbReference>
<dbReference type="GO" id="GO:0019251">
    <property type="term" value="P:anaerobic cobalamin biosynthetic process"/>
    <property type="evidence" value="ECO:0007669"/>
    <property type="project" value="UniProtKB-UniRule"/>
</dbReference>
<comment type="function">
    <text evidence="5">Catalyzes the methylation of C-1 in cobalt-precorrin-5B to form cobalt-precorrin-6A.</text>
</comment>
<dbReference type="RefSeq" id="WP_154528139.1">
    <property type="nucleotide sequence ID" value="NZ_VUNH01000002.1"/>
</dbReference>
<comment type="catalytic activity">
    <reaction evidence="5">
        <text>Co-precorrin-5B + S-adenosyl-L-methionine = Co-precorrin-6A + S-adenosyl-L-homocysteine</text>
        <dbReference type="Rhea" id="RHEA:26285"/>
        <dbReference type="ChEBI" id="CHEBI:57856"/>
        <dbReference type="ChEBI" id="CHEBI:59789"/>
        <dbReference type="ChEBI" id="CHEBI:60063"/>
        <dbReference type="ChEBI" id="CHEBI:60064"/>
        <dbReference type="EC" id="2.1.1.195"/>
    </reaction>
</comment>
<comment type="similarity">
    <text evidence="5">Belongs to the CbiD family.</text>
</comment>
<keyword evidence="2 5" id="KW-0489">Methyltransferase</keyword>
<dbReference type="Gene3D" id="3.30.2110.10">
    <property type="entry name" value="CbiD-like"/>
    <property type="match status" value="1"/>
</dbReference>
<dbReference type="Proteomes" id="UP000473699">
    <property type="component" value="Unassembled WGS sequence"/>
</dbReference>
<dbReference type="PIRSF" id="PIRSF026782">
    <property type="entry name" value="CbiD"/>
    <property type="match status" value="1"/>
</dbReference>
<name>A0A6L5Y9U8_9BACT</name>
<proteinExistence type="inferred from homology"/>
<evidence type="ECO:0000256" key="3">
    <source>
        <dbReference type="ARBA" id="ARBA00022679"/>
    </source>
</evidence>
<sequence>MELHDSRGLREGFTTGSCAAAAAQASALRLTTGRCPAQVRIVTPVGKELTLDIVEYAFPACGVVKDAGDDPDATDGMTVISSVELGDGDGPINFKAGPGVGVATLPGLKVPVGEAAVNPVPRQMIEEALRAVIGPRSACVTVSIPGGEEKAAHTFNPRLGIAGGLSVLGTTGIVKPYNVESVYASFSLELRTFASSGLKCVGLCFGNSGEKAMRRVWNLGGRVIMHTGNYIGFVLDEALRLKLERALICGHPGKLLKVAAGTFDTYNRTGDGRREALCTQAALAGAGRGVIRKLYESTTTEVAMQIVREEKLDFLWTTLAEVTAKRCRERMFGELAVEAAFIDNQGRLLGASSGAAAFAEELAHAQ</sequence>
<comment type="caution">
    <text evidence="6">The sequence shown here is derived from an EMBL/GenBank/DDBJ whole genome shotgun (WGS) entry which is preliminary data.</text>
</comment>
<dbReference type="GO" id="GO:0008168">
    <property type="term" value="F:methyltransferase activity"/>
    <property type="evidence" value="ECO:0007669"/>
    <property type="project" value="UniProtKB-UniRule"/>
</dbReference>
<keyword evidence="4 5" id="KW-0949">S-adenosyl-L-methionine</keyword>
<dbReference type="UniPathway" id="UPA00148">
    <property type="reaction ID" value="UER00227"/>
</dbReference>
<dbReference type="PANTHER" id="PTHR35863:SF1">
    <property type="entry name" value="COBALT-PRECORRIN-5B C(1)-METHYLTRANSFERASE"/>
    <property type="match status" value="1"/>
</dbReference>
<evidence type="ECO:0000256" key="4">
    <source>
        <dbReference type="ARBA" id="ARBA00022691"/>
    </source>
</evidence>
<evidence type="ECO:0000313" key="7">
    <source>
        <dbReference type="Proteomes" id="UP000473699"/>
    </source>
</evidence>
<protein>
    <recommendedName>
        <fullName evidence="5">Cobalt-precorrin-5B C(1)-methyltransferase</fullName>
        <ecNumber evidence="5">2.1.1.195</ecNumber>
    </recommendedName>
    <alternativeName>
        <fullName evidence="5">Cobalt-precorrin-6A synthase</fullName>
    </alternativeName>
</protein>
<keyword evidence="1 5" id="KW-0169">Cobalamin biosynthesis</keyword>
<dbReference type="SUPFAM" id="SSF111342">
    <property type="entry name" value="CbiD-like"/>
    <property type="match status" value="1"/>
</dbReference>